<dbReference type="InterPro" id="IPR001841">
    <property type="entry name" value="Znf_RING"/>
</dbReference>
<proteinExistence type="predicted"/>
<evidence type="ECO:0000313" key="12">
    <source>
        <dbReference type="Proteomes" id="UP001591681"/>
    </source>
</evidence>
<feature type="region of interest" description="Disordered" evidence="6">
    <location>
        <begin position="432"/>
        <end position="476"/>
    </location>
</feature>
<evidence type="ECO:0000256" key="5">
    <source>
        <dbReference type="SAM" id="Coils"/>
    </source>
</evidence>
<evidence type="ECO:0000256" key="4">
    <source>
        <dbReference type="PROSITE-ProRule" id="PRU00024"/>
    </source>
</evidence>
<evidence type="ECO:0000259" key="9">
    <source>
        <dbReference type="PROSITE" id="PS50119"/>
    </source>
</evidence>
<dbReference type="InterPro" id="IPR011011">
    <property type="entry name" value="Znf_FYVE_PHD"/>
</dbReference>
<feature type="region of interest" description="Disordered" evidence="6">
    <location>
        <begin position="624"/>
        <end position="647"/>
    </location>
</feature>
<feature type="compositionally biased region" description="Polar residues" evidence="6">
    <location>
        <begin position="971"/>
        <end position="981"/>
    </location>
</feature>
<dbReference type="PROSITE" id="PS50835">
    <property type="entry name" value="IG_LIKE"/>
    <property type="match status" value="1"/>
</dbReference>
<feature type="domain" description="PHD-type" evidence="7">
    <location>
        <begin position="1202"/>
        <end position="1250"/>
    </location>
</feature>
<feature type="region of interest" description="Disordered" evidence="6">
    <location>
        <begin position="705"/>
        <end position="733"/>
    </location>
</feature>
<feature type="compositionally biased region" description="Basic and acidic residues" evidence="6">
    <location>
        <begin position="1019"/>
        <end position="1028"/>
    </location>
</feature>
<feature type="region of interest" description="Disordered" evidence="6">
    <location>
        <begin position="1008"/>
        <end position="1085"/>
    </location>
</feature>
<feature type="region of interest" description="Disordered" evidence="6">
    <location>
        <begin position="945"/>
        <end position="981"/>
    </location>
</feature>
<evidence type="ECO:0000256" key="3">
    <source>
        <dbReference type="ARBA" id="ARBA00022833"/>
    </source>
</evidence>
<feature type="region of interest" description="Disordered" evidence="6">
    <location>
        <begin position="382"/>
        <end position="401"/>
    </location>
</feature>
<sequence>MSSIPEKSNNNDSGQVEQEVSSPSADQRNCASVENCCVCDTSLHPSRLPQLFPCLHSACNTCLSTQHVENNTKSIECPFCKKLFGITEITENVIYNQSHLSGKGDVFKCGGCEELAISGWCKDCGEFLCSDCVSAHNRVKLTRSHTIVPQELSTGSCPTLYCTTHREEPLKFFCVTCNQLTCRNCQLVDHRNHSYQMLSDAVSAIKERLQSLQETVTKQKTRVNQSLLDLDQRLQKLTEQTENLKKKLSLAVLKMYRAMLLKAAHLFQSVTVVYDREVKQLSYRKTALRIMEERQDYIISFIEKTLSIEGNAGVLLKNRIESQVKDLLFQSVLPASSMVEVKVQVNQSIMTSVQNFGRISIKMVPFAQNQAEPLLECDVLSEPPTDCSTNPETSTTSPDSSTAHAALLGLCPPASCSGPSRSHSALAGFLHSTPHTTSSAPQTLSASAPGFQPPSVSLPNQQQHSVVLPSPSSNTSCHQQQAHAAMVVLPSPVTHNASPSVEVVSVPQAQAHSRLANSPPRHRQPQLLLSSLNQTTPSLTYEPSLHSLLQTTPAPAAQCSTSQLSLLALVQQKQVDAQGLQAAQSASSKPWDPQNVSAQEKNSILSSILTSATAPSSINPLQAQCVSTDSTRTQSVPDQTQSSTSQPSLLELVQRIQMSSVDAQHLQTSTSASSKSLGPQHVRTLDQNSLLLSDSNAAILPSFTTHHQSQPVSTDSTRTQLVPDQTQSSTSQPSLLQLVQQIQMSSVDAQPVSTDSGRTQSVPDQTQSSMSQPSPSSLVHQTHVSRVHAHHHQASKTASNKPLGPQHVRALDQNSPLLSKSKSATQPSSTKPHRSQSVSRDARRTRSVLDQAQARTFRSPHSVKHTQVSSADALPPQTSNSVSVKSLVSHHIGKKPKEPFTKVKLSHRVWKFHGYRPRVAHRQPGQVADSDAHALEPCSANLPGAYNASGLNSSQPSTVQGSTHEEKDQRQPSQEGSAQPQLTKEALNIHRNWLSGLPTSLQDVLGVGDSSAEELQDPPPKDSEKTEIPPEILESPSADLPGAEKDSDLSDAQHSTLQGSTCEEQGPKQLPQEGATEPQATKEALHEERNWLSAIPSSIRELMDLPPVKKQVSDTASATSVKAGTTMEIVHNTLADETLRCQVNLVRLDITLPPAGHPLPRYRVHEDGSLDVIPLQGFKKKDLLTDSESSGSPLSLDPSDGDYTCDVCHTHGGTLMCVTCGRGLHRRCHLPPITVQINPARWQCSLCQDLSDSTDPYRKDRHRKPCLSPMDQRRCEHLVFALMCKNSSILFNSNLDSATSVNFDLIHGRLLRKRSPPYRTPSELVSDVWVLLDYLLSSSEETSEVMKMQKSFEKRVKQVFGTTLHPSLLTRPAENRTKELDHTGGEIKRETSKRKKDSAEDCTEPIAKKNSPGLD</sequence>
<dbReference type="InterPro" id="IPR047153">
    <property type="entry name" value="TRIM45/56/19-like"/>
</dbReference>
<keyword evidence="1" id="KW-0479">Metal-binding</keyword>
<dbReference type="PROSITE" id="PS50089">
    <property type="entry name" value="ZF_RING_2"/>
    <property type="match status" value="1"/>
</dbReference>
<feature type="compositionally biased region" description="Basic residues" evidence="6">
    <location>
        <begin position="783"/>
        <end position="794"/>
    </location>
</feature>
<reference evidence="11 12" key="1">
    <citation type="submission" date="2024-09" db="EMBL/GenBank/DDBJ databases">
        <title>A chromosome-level genome assembly of Gray's grenadier anchovy, Coilia grayii.</title>
        <authorList>
            <person name="Fu Z."/>
        </authorList>
    </citation>
    <scope>NUCLEOTIDE SEQUENCE [LARGE SCALE GENOMIC DNA]</scope>
    <source>
        <strain evidence="11">G4</strain>
        <tissue evidence="11">Muscle</tissue>
    </source>
</reference>
<keyword evidence="5" id="KW-0175">Coiled coil</keyword>
<feature type="compositionally biased region" description="Polar residues" evidence="6">
    <location>
        <begin position="746"/>
        <end position="762"/>
    </location>
</feature>
<dbReference type="CDD" id="cd19775">
    <property type="entry name" value="Bbox2_TIF1_C-VI"/>
    <property type="match status" value="1"/>
</dbReference>
<keyword evidence="3" id="KW-0862">Zinc</keyword>
<feature type="compositionally biased region" description="Polar residues" evidence="6">
    <location>
        <begin position="949"/>
        <end position="962"/>
    </location>
</feature>
<evidence type="ECO:0000259" key="10">
    <source>
        <dbReference type="PROSITE" id="PS50835"/>
    </source>
</evidence>
<dbReference type="Pfam" id="PF00643">
    <property type="entry name" value="zf-B_box"/>
    <property type="match status" value="2"/>
</dbReference>
<dbReference type="InterPro" id="IPR013083">
    <property type="entry name" value="Znf_RING/FYVE/PHD"/>
</dbReference>
<organism evidence="11 12">
    <name type="scientific">Coilia grayii</name>
    <name type="common">Gray's grenadier anchovy</name>
    <dbReference type="NCBI Taxonomy" id="363190"/>
    <lineage>
        <taxon>Eukaryota</taxon>
        <taxon>Metazoa</taxon>
        <taxon>Chordata</taxon>
        <taxon>Craniata</taxon>
        <taxon>Vertebrata</taxon>
        <taxon>Euteleostomi</taxon>
        <taxon>Actinopterygii</taxon>
        <taxon>Neopterygii</taxon>
        <taxon>Teleostei</taxon>
        <taxon>Clupei</taxon>
        <taxon>Clupeiformes</taxon>
        <taxon>Clupeoidei</taxon>
        <taxon>Engraulidae</taxon>
        <taxon>Coilinae</taxon>
        <taxon>Coilia</taxon>
    </lineage>
</organism>
<feature type="domain" description="RING-type" evidence="8">
    <location>
        <begin position="36"/>
        <end position="81"/>
    </location>
</feature>
<feature type="compositionally biased region" description="Polar residues" evidence="6">
    <location>
        <begin position="705"/>
        <end position="724"/>
    </location>
</feature>
<feature type="region of interest" description="Disordered" evidence="6">
    <location>
        <begin position="1367"/>
        <end position="1415"/>
    </location>
</feature>
<feature type="region of interest" description="Disordered" evidence="6">
    <location>
        <begin position="661"/>
        <end position="680"/>
    </location>
</feature>
<feature type="compositionally biased region" description="Basic and acidic residues" evidence="6">
    <location>
        <begin position="1373"/>
        <end position="1390"/>
    </location>
</feature>
<feature type="compositionally biased region" description="Polar residues" evidence="6">
    <location>
        <begin position="812"/>
        <end position="839"/>
    </location>
</feature>
<feature type="compositionally biased region" description="Polar residues" evidence="6">
    <location>
        <begin position="454"/>
        <end position="476"/>
    </location>
</feature>
<evidence type="ECO:0000259" key="7">
    <source>
        <dbReference type="PROSITE" id="PS50016"/>
    </source>
</evidence>
<accession>A0ABD1JEP8</accession>
<evidence type="ECO:0000256" key="6">
    <source>
        <dbReference type="SAM" id="MobiDB-lite"/>
    </source>
</evidence>
<evidence type="ECO:0008006" key="13">
    <source>
        <dbReference type="Google" id="ProtNLM"/>
    </source>
</evidence>
<evidence type="ECO:0000259" key="8">
    <source>
        <dbReference type="PROSITE" id="PS50089"/>
    </source>
</evidence>
<dbReference type="InterPro" id="IPR001965">
    <property type="entry name" value="Znf_PHD"/>
</dbReference>
<feature type="domain" description="B box-type" evidence="9">
    <location>
        <begin position="104"/>
        <end position="150"/>
    </location>
</feature>
<dbReference type="InterPro" id="IPR019787">
    <property type="entry name" value="Znf_PHD-finger"/>
</dbReference>
<name>A0ABD1JEP8_9TELE</name>
<protein>
    <recommendedName>
        <fullName evidence="13">E3 ubiquitin-protein ligase TRIM33-like</fullName>
    </recommendedName>
</protein>
<evidence type="ECO:0000256" key="1">
    <source>
        <dbReference type="ARBA" id="ARBA00022723"/>
    </source>
</evidence>
<dbReference type="Gene3D" id="3.30.160.60">
    <property type="entry name" value="Classic Zinc Finger"/>
    <property type="match status" value="1"/>
</dbReference>
<dbReference type="GO" id="GO:0008270">
    <property type="term" value="F:zinc ion binding"/>
    <property type="evidence" value="ECO:0007669"/>
    <property type="project" value="UniProtKB-KW"/>
</dbReference>
<dbReference type="SUPFAM" id="SSF57845">
    <property type="entry name" value="B-box zinc-binding domain"/>
    <property type="match status" value="1"/>
</dbReference>
<dbReference type="Gene3D" id="3.30.40.10">
    <property type="entry name" value="Zinc/RING finger domain, C3HC4 (zinc finger)"/>
    <property type="match status" value="2"/>
</dbReference>
<keyword evidence="12" id="KW-1185">Reference proteome</keyword>
<feature type="compositionally biased region" description="Low complexity" evidence="6">
    <location>
        <begin position="633"/>
        <end position="647"/>
    </location>
</feature>
<dbReference type="SMART" id="SM00336">
    <property type="entry name" value="BBOX"/>
    <property type="match status" value="2"/>
</dbReference>
<evidence type="ECO:0000313" key="11">
    <source>
        <dbReference type="EMBL" id="KAL2084558.1"/>
    </source>
</evidence>
<dbReference type="InterPro" id="IPR000315">
    <property type="entry name" value="Znf_B-box"/>
</dbReference>
<feature type="compositionally biased region" description="Polar residues" evidence="6">
    <location>
        <begin position="661"/>
        <end position="677"/>
    </location>
</feature>
<feature type="coiled-coil region" evidence="5">
    <location>
        <begin position="195"/>
        <end position="254"/>
    </location>
</feature>
<dbReference type="InterPro" id="IPR007110">
    <property type="entry name" value="Ig-like_dom"/>
</dbReference>
<dbReference type="SUPFAM" id="SSF57850">
    <property type="entry name" value="RING/U-box"/>
    <property type="match status" value="1"/>
</dbReference>
<keyword evidence="2 4" id="KW-0863">Zinc-finger</keyword>
<comment type="caution">
    <text evidence="11">The sequence shown here is derived from an EMBL/GenBank/DDBJ whole genome shotgun (WGS) entry which is preliminary data.</text>
</comment>
<dbReference type="PROSITE" id="PS50016">
    <property type="entry name" value="ZF_PHD_2"/>
    <property type="match status" value="1"/>
</dbReference>
<feature type="compositionally biased region" description="Polar residues" evidence="6">
    <location>
        <begin position="1050"/>
        <end position="1063"/>
    </location>
</feature>
<dbReference type="EMBL" id="JBHFQA010000017">
    <property type="protein sequence ID" value="KAL2084558.1"/>
    <property type="molecule type" value="Genomic_DNA"/>
</dbReference>
<feature type="compositionally biased region" description="Polar residues" evidence="6">
    <location>
        <begin position="433"/>
        <end position="446"/>
    </location>
</feature>
<dbReference type="SMART" id="SM00249">
    <property type="entry name" value="PHD"/>
    <property type="match status" value="1"/>
</dbReference>
<feature type="compositionally biased region" description="Polar residues" evidence="6">
    <location>
        <begin position="865"/>
        <end position="886"/>
    </location>
</feature>
<dbReference type="SUPFAM" id="SSF57903">
    <property type="entry name" value="FYVE/PHD zinc finger"/>
    <property type="match status" value="1"/>
</dbReference>
<dbReference type="PANTHER" id="PTHR25462:SF304">
    <property type="entry name" value="BONUS, ISOFORM C"/>
    <property type="match status" value="1"/>
</dbReference>
<feature type="domain" description="B box-type" evidence="9">
    <location>
        <begin position="157"/>
        <end position="198"/>
    </location>
</feature>
<feature type="region of interest" description="Disordered" evidence="6">
    <location>
        <begin position="746"/>
        <end position="899"/>
    </location>
</feature>
<feature type="domain" description="Ig-like" evidence="10">
    <location>
        <begin position="1106"/>
        <end position="1216"/>
    </location>
</feature>
<gene>
    <name evidence="11" type="ORF">ACEWY4_020076</name>
</gene>
<dbReference type="Proteomes" id="UP001591681">
    <property type="component" value="Unassembled WGS sequence"/>
</dbReference>
<dbReference type="PANTHER" id="PTHR25462">
    <property type="entry name" value="BONUS, ISOFORM C-RELATED"/>
    <property type="match status" value="1"/>
</dbReference>
<dbReference type="PROSITE" id="PS50119">
    <property type="entry name" value="ZF_BBOX"/>
    <property type="match status" value="2"/>
</dbReference>
<evidence type="ECO:0000256" key="2">
    <source>
        <dbReference type="ARBA" id="ARBA00022771"/>
    </source>
</evidence>
<dbReference type="SMART" id="SM00184">
    <property type="entry name" value="RING"/>
    <property type="match status" value="2"/>
</dbReference>
<feature type="compositionally biased region" description="Low complexity" evidence="6">
    <location>
        <begin position="763"/>
        <end position="777"/>
    </location>
</feature>
<feature type="compositionally biased region" description="Low complexity" evidence="6">
    <location>
        <begin position="388"/>
        <end position="401"/>
    </location>
</feature>